<gene>
    <name evidence="1" type="ORF">PGIGA_G00031330</name>
</gene>
<reference evidence="1 2" key="1">
    <citation type="journal article" date="2022" name="bioRxiv">
        <title>An ancient truncated duplication of the anti-Mullerian hormone receptor type 2 gene is a potential conserved master sex determinant in the Pangasiidae catfish family.</title>
        <authorList>
            <person name="Wen M."/>
            <person name="Pan Q."/>
            <person name="Jouanno E."/>
            <person name="Montfort J."/>
            <person name="Zahm M."/>
            <person name="Cabau C."/>
            <person name="Klopp C."/>
            <person name="Iampietro C."/>
            <person name="Roques C."/>
            <person name="Bouchez O."/>
            <person name="Castinel A."/>
            <person name="Donnadieu C."/>
            <person name="Parrinello H."/>
            <person name="Poncet C."/>
            <person name="Belmonte E."/>
            <person name="Gautier V."/>
            <person name="Avarre J.-C."/>
            <person name="Dugue R."/>
            <person name="Gustiano R."/>
            <person name="Ha T.T.T."/>
            <person name="Campet M."/>
            <person name="Sriphairoj K."/>
            <person name="Ribolli J."/>
            <person name="de Almeida F.L."/>
            <person name="Desvignes T."/>
            <person name="Postlethwait J.H."/>
            <person name="Bucao C.F."/>
            <person name="Robinson-Rechavi M."/>
            <person name="Bobe J."/>
            <person name="Herpin A."/>
            <person name="Guiguen Y."/>
        </authorList>
    </citation>
    <scope>NUCLEOTIDE SEQUENCE [LARGE SCALE GENOMIC DNA]</scope>
    <source>
        <strain evidence="1">YG-Dec2019</strain>
    </source>
</reference>
<organism evidence="1 2">
    <name type="scientific">Pangasianodon gigas</name>
    <name type="common">Mekong giant catfish</name>
    <name type="synonym">Pangasius gigas</name>
    <dbReference type="NCBI Taxonomy" id="30993"/>
    <lineage>
        <taxon>Eukaryota</taxon>
        <taxon>Metazoa</taxon>
        <taxon>Chordata</taxon>
        <taxon>Craniata</taxon>
        <taxon>Vertebrata</taxon>
        <taxon>Euteleostomi</taxon>
        <taxon>Actinopterygii</taxon>
        <taxon>Neopterygii</taxon>
        <taxon>Teleostei</taxon>
        <taxon>Ostariophysi</taxon>
        <taxon>Siluriformes</taxon>
        <taxon>Pangasiidae</taxon>
        <taxon>Pangasianodon</taxon>
    </lineage>
</organism>
<dbReference type="EMBL" id="CM040464">
    <property type="protein sequence ID" value="MCI4383826.1"/>
    <property type="molecule type" value="Genomic_DNA"/>
</dbReference>
<accession>A0ACC5WYR6</accession>
<protein>
    <submittedName>
        <fullName evidence="1">Uncharacterized protein</fullName>
    </submittedName>
</protein>
<dbReference type="Proteomes" id="UP000829447">
    <property type="component" value="Linkage Group LG11"/>
</dbReference>
<sequence length="286" mass="32685">MRTQEAAFGEWTTSNLKWLKCQIPMNDLCIGILHVVEPLEQSMVESIESSRGLMELEHKVITLVKNELKRFRKLLSPDYPACTEREVEDEEDLHSVREGALKITLHVLKNMNHTDLANTLHNKSVASVYQPKLKSNLREKFKRINEGISQHGSSALLNEIYTELYITVGWSGDINNEHETIFFRGTDTVSIRWNLSDDSAQLADSRFSLLVCSLALALDCRRLTRPVLRLCAMLQEMRAAPSRVGWTPSRPNRTALPSKLLQLSIKPTLFSEHHLDIQQFSDHNLL</sequence>
<evidence type="ECO:0000313" key="2">
    <source>
        <dbReference type="Proteomes" id="UP000829447"/>
    </source>
</evidence>
<comment type="caution">
    <text evidence="1">The sequence shown here is derived from an EMBL/GenBank/DDBJ whole genome shotgun (WGS) entry which is preliminary data.</text>
</comment>
<keyword evidence="2" id="KW-1185">Reference proteome</keyword>
<proteinExistence type="predicted"/>
<name>A0ACC5WYR6_PANGG</name>
<evidence type="ECO:0000313" key="1">
    <source>
        <dbReference type="EMBL" id="MCI4383826.1"/>
    </source>
</evidence>